<dbReference type="Pfam" id="PF09587">
    <property type="entry name" value="PGA_cap"/>
    <property type="match status" value="1"/>
</dbReference>
<dbReference type="PANTHER" id="PTHR33393:SF12">
    <property type="entry name" value="CAPSULE BIOSYNTHESIS PROTEIN CAPA"/>
    <property type="match status" value="1"/>
</dbReference>
<dbReference type="AlphaFoldDB" id="A0A1G6NE45"/>
<dbReference type="InterPro" id="IPR029052">
    <property type="entry name" value="Metallo-depent_PP-like"/>
</dbReference>
<dbReference type="Gene3D" id="3.60.21.10">
    <property type="match status" value="1"/>
</dbReference>
<name>A0A1G6NE45_9ACTN</name>
<protein>
    <submittedName>
        <fullName evidence="4">Poly-gamma-glutamate synthesis protein (Capsule biosynthesis protein)</fullName>
    </submittedName>
</protein>
<evidence type="ECO:0000313" key="5">
    <source>
        <dbReference type="Proteomes" id="UP000198528"/>
    </source>
</evidence>
<gene>
    <name evidence="4" type="ORF">SAMN04487824_1339</name>
</gene>
<keyword evidence="5" id="KW-1185">Reference proteome</keyword>
<evidence type="ECO:0000259" key="3">
    <source>
        <dbReference type="SMART" id="SM00854"/>
    </source>
</evidence>
<feature type="domain" description="Capsule synthesis protein CapA" evidence="3">
    <location>
        <begin position="79"/>
        <end position="328"/>
    </location>
</feature>
<organism evidence="4 5">
    <name type="scientific">Parafannyhessea umbonata</name>
    <dbReference type="NCBI Taxonomy" id="604330"/>
    <lineage>
        <taxon>Bacteria</taxon>
        <taxon>Bacillati</taxon>
        <taxon>Actinomycetota</taxon>
        <taxon>Coriobacteriia</taxon>
        <taxon>Coriobacteriales</taxon>
        <taxon>Atopobiaceae</taxon>
        <taxon>Parafannyhessea</taxon>
    </lineage>
</organism>
<accession>A0A1G6NE45</accession>
<comment type="similarity">
    <text evidence="1">Belongs to the CapA family.</text>
</comment>
<dbReference type="InterPro" id="IPR052169">
    <property type="entry name" value="CW_Biosynth-Accessory"/>
</dbReference>
<keyword evidence="2" id="KW-1133">Transmembrane helix</keyword>
<dbReference type="STRING" id="604330.SAMN04489857_1337"/>
<dbReference type="SMART" id="SM00854">
    <property type="entry name" value="PGA_cap"/>
    <property type="match status" value="1"/>
</dbReference>
<reference evidence="5" key="1">
    <citation type="submission" date="2016-10" db="EMBL/GenBank/DDBJ databases">
        <authorList>
            <person name="Varghese N."/>
            <person name="Submissions S."/>
        </authorList>
    </citation>
    <scope>NUCLEOTIDE SEQUENCE [LARGE SCALE GENOMIC DNA]</scope>
    <source>
        <strain evidence="5">DSM 22619</strain>
    </source>
</reference>
<evidence type="ECO:0000256" key="2">
    <source>
        <dbReference type="SAM" id="Phobius"/>
    </source>
</evidence>
<feature type="transmembrane region" description="Helical" evidence="2">
    <location>
        <begin position="21"/>
        <end position="45"/>
    </location>
</feature>
<keyword evidence="2" id="KW-0812">Transmembrane</keyword>
<dbReference type="RefSeq" id="WP_176763182.1">
    <property type="nucleotide sequence ID" value="NZ_FMZL01000033.1"/>
</dbReference>
<sequence length="421" mass="44186">MRETQATGTGAGHGPGRYPSVLLQAACAIVIVVALGVASMALHVLGAPNKASVASAAELAPLGTVSDRPYVAQPGVDVDLVMVGDVLMHEGVYQSGATSDGNYDFDHVFAHVKGNLSGADLKILNQETPLGGDVAPFSGYPQFNGPQQMGDAEAKAGFNVVLKASNHAMDAGYPAIGSELSFWHRRHPGVAVVGMRDPDAPATDVPNGVYIYEKDGFRVAVLNFTFSLNGLADPKGAVSMLAEEHVRDAMAYARTHADMLVVCPHWGAEYVSEPTASQRQWAQLLADGGADVIVGGHPHVIGPVETFQTTRGGTGVCFWSVGNFVSTQRDDPTMVGGMAKVTLHKDPDGGCRVVRYALEPVVTHKGNGHDMTTYMLRDYTPALAATSGSPGCTPQWAQGYVACVLGQGYDPLTSRLAAELG</sequence>
<evidence type="ECO:0000256" key="1">
    <source>
        <dbReference type="ARBA" id="ARBA00005662"/>
    </source>
</evidence>
<dbReference type="SUPFAM" id="SSF56300">
    <property type="entry name" value="Metallo-dependent phosphatases"/>
    <property type="match status" value="1"/>
</dbReference>
<dbReference type="EMBL" id="FMZL01000033">
    <property type="protein sequence ID" value="SDC65577.1"/>
    <property type="molecule type" value="Genomic_DNA"/>
</dbReference>
<dbReference type="PANTHER" id="PTHR33393">
    <property type="entry name" value="POLYGLUTAMINE SYNTHESIS ACCESSORY PROTEIN RV0574C-RELATED"/>
    <property type="match status" value="1"/>
</dbReference>
<dbReference type="Proteomes" id="UP000198528">
    <property type="component" value="Unassembled WGS sequence"/>
</dbReference>
<proteinExistence type="inferred from homology"/>
<dbReference type="CDD" id="cd07381">
    <property type="entry name" value="MPP_CapA"/>
    <property type="match status" value="1"/>
</dbReference>
<evidence type="ECO:0000313" key="4">
    <source>
        <dbReference type="EMBL" id="SDC65577.1"/>
    </source>
</evidence>
<dbReference type="InterPro" id="IPR019079">
    <property type="entry name" value="Capsule_synth_CapA"/>
</dbReference>
<keyword evidence="2" id="KW-0472">Membrane</keyword>